<evidence type="ECO:0000256" key="3">
    <source>
        <dbReference type="ARBA" id="ARBA00022723"/>
    </source>
</evidence>
<name>A0A6S6PL23_ACEAC</name>
<dbReference type="RefSeq" id="WP_180952767.1">
    <property type="nucleotide sequence ID" value="NZ_AP023326.1"/>
</dbReference>
<dbReference type="PANTHER" id="PTHR30600:SF10">
    <property type="entry name" value="BLL6722 PROTEIN"/>
    <property type="match status" value="1"/>
</dbReference>
<evidence type="ECO:0000256" key="4">
    <source>
        <dbReference type="ARBA" id="ARBA00022729"/>
    </source>
</evidence>
<dbReference type="Gene3D" id="1.10.760.10">
    <property type="entry name" value="Cytochrome c-like domain"/>
    <property type="match status" value="2"/>
</dbReference>
<reference evidence="10 11" key="1">
    <citation type="submission" date="2020-07" db="EMBL/GenBank/DDBJ databases">
        <title>Complete Genome Sequence of an acetic acid bacterium, Acetobacter aceti JCM20276.</title>
        <authorList>
            <person name="Hirose Y."/>
            <person name="Mihara H."/>
        </authorList>
    </citation>
    <scope>NUCLEOTIDE SEQUENCE [LARGE SCALE GENOMIC DNA]</scope>
    <source>
        <strain evidence="10 11">JCM20276</strain>
    </source>
</reference>
<dbReference type="InterPro" id="IPR036909">
    <property type="entry name" value="Cyt_c-like_dom_sf"/>
</dbReference>
<dbReference type="GO" id="GO:0004130">
    <property type="term" value="F:cytochrome-c peroxidase activity"/>
    <property type="evidence" value="ECO:0007669"/>
    <property type="project" value="TreeGrafter"/>
</dbReference>
<evidence type="ECO:0000256" key="5">
    <source>
        <dbReference type="ARBA" id="ARBA00023002"/>
    </source>
</evidence>
<dbReference type="GO" id="GO:0020037">
    <property type="term" value="F:heme binding"/>
    <property type="evidence" value="ECO:0007669"/>
    <property type="project" value="InterPro"/>
</dbReference>
<dbReference type="InterPro" id="IPR004852">
    <property type="entry name" value="Di-haem_cyt_c_peroxidsae"/>
</dbReference>
<dbReference type="AlphaFoldDB" id="A0A6S6PL23"/>
<accession>A0A6S6PL23</accession>
<evidence type="ECO:0000256" key="2">
    <source>
        <dbReference type="ARBA" id="ARBA00022617"/>
    </source>
</evidence>
<evidence type="ECO:0000256" key="6">
    <source>
        <dbReference type="ARBA" id="ARBA00023004"/>
    </source>
</evidence>
<evidence type="ECO:0000259" key="9">
    <source>
        <dbReference type="PROSITE" id="PS51007"/>
    </source>
</evidence>
<evidence type="ECO:0000256" key="8">
    <source>
        <dbReference type="SAM" id="SignalP"/>
    </source>
</evidence>
<keyword evidence="4 8" id="KW-0732">Signal</keyword>
<organism evidence="10 11">
    <name type="scientific">Acetobacter aceti</name>
    <dbReference type="NCBI Taxonomy" id="435"/>
    <lineage>
        <taxon>Bacteria</taxon>
        <taxon>Pseudomonadati</taxon>
        <taxon>Pseudomonadota</taxon>
        <taxon>Alphaproteobacteria</taxon>
        <taxon>Acetobacterales</taxon>
        <taxon>Acetobacteraceae</taxon>
        <taxon>Acetobacter</taxon>
        <taxon>Acetobacter subgen. Acetobacter</taxon>
    </lineage>
</organism>
<dbReference type="InterPro" id="IPR051395">
    <property type="entry name" value="Cytochrome_c_Peroxidase/MauG"/>
</dbReference>
<keyword evidence="5" id="KW-0560">Oxidoreductase</keyword>
<sequence length="445" mass="48485">MSNLSRSMQPVLGCISLLTLLWATPVLAQAGTGSCLPAPDGSNPCPVELLKPKVQPLSQMSLIGKQIFNDPLLSGSGKLSCASCHEPANHYAPSGDSPVFSGGIQLNKQGRRAIPTLTYSERRPNFSIGLDDPTSEAAPAIVANVGGAERGGKSATNNAESAGNLVPQGGLFWDGRADTLQQQVLGPLYDPAEMASSPQKVIERISSAPYTADLKQLAGIAGQASPEFLLAEAMFALARYQIEDPAFHRYNSKFDGWLEGKENFTPIERAGYLAFNDPQKGNCAACHVDTVSGNRLPPVFTDHQYEALGAPRNMQIAMNHDPAYFDLGVCDRQPDGRTSLSLYCGMFATPTLRNSATRHVFFHNGVFHSLEDVLDFYALRDLEPSRFYPVGKNKKVQKYNDITNKYRQNLDTLDAPFDRKVGEKPAMTEDERVAIIAFLKTLTDR</sequence>
<feature type="domain" description="Cytochrome c" evidence="9">
    <location>
        <begin position="266"/>
        <end position="443"/>
    </location>
</feature>
<dbReference type="InterPro" id="IPR009056">
    <property type="entry name" value="Cyt_c-like_dom"/>
</dbReference>
<feature type="signal peptide" evidence="8">
    <location>
        <begin position="1"/>
        <end position="28"/>
    </location>
</feature>
<dbReference type="GO" id="GO:0030313">
    <property type="term" value="C:cell envelope"/>
    <property type="evidence" value="ECO:0007669"/>
    <property type="project" value="UniProtKB-SubCell"/>
</dbReference>
<dbReference type="GO" id="GO:0046872">
    <property type="term" value="F:metal ion binding"/>
    <property type="evidence" value="ECO:0007669"/>
    <property type="project" value="UniProtKB-KW"/>
</dbReference>
<proteinExistence type="predicted"/>
<dbReference type="Pfam" id="PF03150">
    <property type="entry name" value="CCP_MauG"/>
    <property type="match status" value="1"/>
</dbReference>
<feature type="chain" id="PRO_5028190407" evidence="8">
    <location>
        <begin position="29"/>
        <end position="445"/>
    </location>
</feature>
<dbReference type="PROSITE" id="PS51007">
    <property type="entry name" value="CYTC"/>
    <property type="match status" value="2"/>
</dbReference>
<feature type="domain" description="Cytochrome c" evidence="9">
    <location>
        <begin position="59"/>
        <end position="209"/>
    </location>
</feature>
<evidence type="ECO:0000313" key="11">
    <source>
        <dbReference type="Proteomes" id="UP000515220"/>
    </source>
</evidence>
<dbReference type="PANTHER" id="PTHR30600">
    <property type="entry name" value="CYTOCHROME C PEROXIDASE-RELATED"/>
    <property type="match status" value="1"/>
</dbReference>
<protein>
    <submittedName>
        <fullName evidence="10">Cytochrome-c peroxidase</fullName>
    </submittedName>
</protein>
<evidence type="ECO:0000313" key="10">
    <source>
        <dbReference type="EMBL" id="BCI67365.1"/>
    </source>
</evidence>
<dbReference type="PROSITE" id="PS51257">
    <property type="entry name" value="PROKAR_LIPOPROTEIN"/>
    <property type="match status" value="1"/>
</dbReference>
<keyword evidence="6 7" id="KW-0408">Iron</keyword>
<dbReference type="SUPFAM" id="SSF46626">
    <property type="entry name" value="Cytochrome c"/>
    <property type="match status" value="2"/>
</dbReference>
<evidence type="ECO:0000256" key="7">
    <source>
        <dbReference type="PROSITE-ProRule" id="PRU00433"/>
    </source>
</evidence>
<dbReference type="Proteomes" id="UP000515220">
    <property type="component" value="Chromosome"/>
</dbReference>
<keyword evidence="10" id="KW-0575">Peroxidase</keyword>
<dbReference type="GO" id="GO:0009055">
    <property type="term" value="F:electron transfer activity"/>
    <property type="evidence" value="ECO:0007669"/>
    <property type="project" value="InterPro"/>
</dbReference>
<evidence type="ECO:0000256" key="1">
    <source>
        <dbReference type="ARBA" id="ARBA00004196"/>
    </source>
</evidence>
<keyword evidence="2 7" id="KW-0349">Heme</keyword>
<gene>
    <name evidence="10" type="ORF">AAJCM20276_19890</name>
</gene>
<keyword evidence="3 7" id="KW-0479">Metal-binding</keyword>
<dbReference type="EMBL" id="AP023326">
    <property type="protein sequence ID" value="BCI67365.1"/>
    <property type="molecule type" value="Genomic_DNA"/>
</dbReference>
<comment type="subcellular location">
    <subcellularLocation>
        <location evidence="1">Cell envelope</location>
    </subcellularLocation>
</comment>